<feature type="transmembrane region" description="Helical" evidence="1">
    <location>
        <begin position="28"/>
        <end position="52"/>
    </location>
</feature>
<proteinExistence type="predicted"/>
<protein>
    <submittedName>
        <fullName evidence="2">AbgT family transporter</fullName>
    </submittedName>
</protein>
<feature type="transmembrane region" description="Helical" evidence="1">
    <location>
        <begin position="174"/>
        <end position="192"/>
    </location>
</feature>
<keyword evidence="1" id="KW-0472">Membrane</keyword>
<feature type="transmembrane region" description="Helical" evidence="1">
    <location>
        <begin position="412"/>
        <end position="437"/>
    </location>
</feature>
<dbReference type="Proteomes" id="UP001437460">
    <property type="component" value="Unassembled WGS sequence"/>
</dbReference>
<feature type="transmembrane region" description="Helical" evidence="1">
    <location>
        <begin position="303"/>
        <end position="324"/>
    </location>
</feature>
<evidence type="ECO:0000256" key="1">
    <source>
        <dbReference type="SAM" id="Phobius"/>
    </source>
</evidence>
<keyword evidence="3" id="KW-1185">Reference proteome</keyword>
<feature type="transmembrane region" description="Helical" evidence="1">
    <location>
        <begin position="72"/>
        <end position="94"/>
    </location>
</feature>
<dbReference type="InterPro" id="IPR004697">
    <property type="entry name" value="AbgT"/>
</dbReference>
<sequence length="510" mass="54574">MQGMAQKKKNGKVLDFIERVGNRLPHPYILFLWLCLILALISLACSMAGVSVVNPTNGETVLAKSLISKDGLIWLLENLLSNFQGFSPLGLVLAMQIAIGFSEKVGLLTTAMRRAILGVPLWALTATVLFLGINGSIASEASIIVVPALAAAAFESVGMHPIAGLLAGYAATNAGFTACVIVAGTDVLLAGVTESTAQMIDPSMTVNATCNWYFMFVSVFTLTAAGVFVNKKFIVPRLGTYDPTDGEGVDAVESSAEITPVQAKALRAAGIFSIFYILLFAILVIPSGGILRAEDGSILNGPFIKGLVPILMIYFILVGVVYGVKAGTIKNSSDVPMLMAQALEGMTGYIVLVFVIAQFINMFSYTNLGMIIAVKSADALQTAGFTGIPLMLFFILLCCVVNLFMTSGSGKWYIFAPILVPMMMMLGYSPAFAQIIYRIGDSTTNAITPIYPYIPIAIGMAKKYDKKFGMGSLISMMLPYSIAFLLVWIVQMIIWVLFNLPLGPGVSVFL</sequence>
<dbReference type="RefSeq" id="WP_349228310.1">
    <property type="nucleotide sequence ID" value="NZ_JBBMFJ010000002.1"/>
</dbReference>
<feature type="transmembrane region" description="Helical" evidence="1">
    <location>
        <begin position="212"/>
        <end position="229"/>
    </location>
</feature>
<dbReference type="PANTHER" id="PTHR30282:SF0">
    <property type="entry name" value="P-AMINOBENZOYL-GLUTAMATE TRANSPORT PROTEIN"/>
    <property type="match status" value="1"/>
</dbReference>
<feature type="transmembrane region" description="Helical" evidence="1">
    <location>
        <begin position="143"/>
        <end position="167"/>
    </location>
</feature>
<feature type="transmembrane region" description="Helical" evidence="1">
    <location>
        <begin position="115"/>
        <end position="137"/>
    </location>
</feature>
<dbReference type="Pfam" id="PF03806">
    <property type="entry name" value="ABG_transport"/>
    <property type="match status" value="1"/>
</dbReference>
<gene>
    <name evidence="2" type="ORF">WMO41_01535</name>
</gene>
<dbReference type="EMBL" id="JBBMFJ010000002">
    <property type="protein sequence ID" value="MEQ2561874.1"/>
    <property type="molecule type" value="Genomic_DNA"/>
</dbReference>
<organism evidence="2 3">
    <name type="scientific">Ventrimonas faecis</name>
    <dbReference type="NCBI Taxonomy" id="3133170"/>
    <lineage>
        <taxon>Bacteria</taxon>
        <taxon>Bacillati</taxon>
        <taxon>Bacillota</taxon>
        <taxon>Clostridia</taxon>
        <taxon>Lachnospirales</taxon>
        <taxon>Lachnospiraceae</taxon>
        <taxon>Ventrimonas</taxon>
    </lineage>
</organism>
<reference evidence="2 3" key="1">
    <citation type="submission" date="2024-03" db="EMBL/GenBank/DDBJ databases">
        <title>Human intestinal bacterial collection.</title>
        <authorList>
            <person name="Pauvert C."/>
            <person name="Hitch T.C.A."/>
            <person name="Clavel T."/>
        </authorList>
    </citation>
    <scope>NUCLEOTIDE SEQUENCE [LARGE SCALE GENOMIC DNA]</scope>
    <source>
        <strain evidence="2 3">CLA-AP-H27</strain>
    </source>
</reference>
<feature type="transmembrane region" description="Helical" evidence="1">
    <location>
        <begin position="385"/>
        <end position="405"/>
    </location>
</feature>
<keyword evidence="1" id="KW-0812">Transmembrane</keyword>
<name>A0ABV1HHT1_9FIRM</name>
<accession>A0ABV1HHT1</accession>
<evidence type="ECO:0000313" key="2">
    <source>
        <dbReference type="EMBL" id="MEQ2561874.1"/>
    </source>
</evidence>
<comment type="caution">
    <text evidence="2">The sequence shown here is derived from an EMBL/GenBank/DDBJ whole genome shotgun (WGS) entry which is preliminary data.</text>
</comment>
<dbReference type="PANTHER" id="PTHR30282">
    <property type="entry name" value="P-AMINOBENZOYL GLUTAMATE TRANSPORTER"/>
    <property type="match status" value="1"/>
</dbReference>
<feature type="transmembrane region" description="Helical" evidence="1">
    <location>
        <begin position="473"/>
        <end position="498"/>
    </location>
</feature>
<evidence type="ECO:0000313" key="3">
    <source>
        <dbReference type="Proteomes" id="UP001437460"/>
    </source>
</evidence>
<feature type="transmembrane region" description="Helical" evidence="1">
    <location>
        <begin position="345"/>
        <end position="365"/>
    </location>
</feature>
<keyword evidence="1" id="KW-1133">Transmembrane helix</keyword>
<feature type="transmembrane region" description="Helical" evidence="1">
    <location>
        <begin position="268"/>
        <end position="291"/>
    </location>
</feature>
<feature type="transmembrane region" description="Helical" evidence="1">
    <location>
        <begin position="443"/>
        <end position="461"/>
    </location>
</feature>